<comment type="catalytic activity">
    <reaction evidence="1 18">
        <text>a 1,2-diacyl-sn-glycero-3-phosphate + CTP + H(+) = a CDP-1,2-diacyl-sn-glycerol + diphosphate</text>
        <dbReference type="Rhea" id="RHEA:16229"/>
        <dbReference type="ChEBI" id="CHEBI:15378"/>
        <dbReference type="ChEBI" id="CHEBI:33019"/>
        <dbReference type="ChEBI" id="CHEBI:37563"/>
        <dbReference type="ChEBI" id="CHEBI:58332"/>
        <dbReference type="ChEBI" id="CHEBI:58608"/>
        <dbReference type="EC" id="2.7.7.41"/>
    </reaction>
</comment>
<comment type="similarity">
    <text evidence="5 18">Belongs to the CDS family.</text>
</comment>
<evidence type="ECO:0000313" key="22">
    <source>
        <dbReference type="Proteomes" id="UP000076038"/>
    </source>
</evidence>
<comment type="pathway">
    <text evidence="4">Lipid metabolism.</text>
</comment>
<proteinExistence type="inferred from homology"/>
<dbReference type="PANTHER" id="PTHR46382">
    <property type="entry name" value="PHOSPHATIDATE CYTIDYLYLTRANSFERASE"/>
    <property type="match status" value="1"/>
</dbReference>
<evidence type="ECO:0000256" key="10">
    <source>
        <dbReference type="ARBA" id="ARBA00022679"/>
    </source>
</evidence>
<reference evidence="22" key="2">
    <citation type="submission" date="2016-04" db="EMBL/GenBank/DDBJ databases">
        <title>Complete Genome and Plasmid Sequences for Rhodococcus fascians D188 and Draft Sequences for Rhodococcus spp. Isolates PBTS 1 and PBTS 2.</title>
        <authorList>
            <person name="Stamer R."/>
            <person name="Vereecke D."/>
            <person name="Zhang Y."/>
            <person name="Schilkey F."/>
            <person name="Devitt N."/>
            <person name="Randall J."/>
        </authorList>
    </citation>
    <scope>NUCLEOTIDE SEQUENCE [LARGE SCALE GENOMIC DNA]</scope>
    <source>
        <strain evidence="22">PBTS2</strain>
    </source>
</reference>
<keyword evidence="22" id="KW-1185">Reference proteome</keyword>
<evidence type="ECO:0000256" key="9">
    <source>
        <dbReference type="ARBA" id="ARBA00022516"/>
    </source>
</evidence>
<dbReference type="OrthoDB" id="9799199at2"/>
<dbReference type="PROSITE" id="PS01315">
    <property type="entry name" value="CDS"/>
    <property type="match status" value="1"/>
</dbReference>
<evidence type="ECO:0000256" key="20">
    <source>
        <dbReference type="SAM" id="Phobius"/>
    </source>
</evidence>
<feature type="region of interest" description="Disordered" evidence="19">
    <location>
        <begin position="1"/>
        <end position="30"/>
    </location>
</feature>
<dbReference type="RefSeq" id="WP_027496706.1">
    <property type="nucleotide sequence ID" value="NZ_CAKKLU010000004.1"/>
</dbReference>
<dbReference type="KEGG" id="rhs:A3Q41_03611"/>
<evidence type="ECO:0000256" key="3">
    <source>
        <dbReference type="ARBA" id="ARBA00005119"/>
    </source>
</evidence>
<evidence type="ECO:0000256" key="1">
    <source>
        <dbReference type="ARBA" id="ARBA00001698"/>
    </source>
</evidence>
<evidence type="ECO:0000256" key="5">
    <source>
        <dbReference type="ARBA" id="ARBA00010185"/>
    </source>
</evidence>
<evidence type="ECO:0000256" key="8">
    <source>
        <dbReference type="ARBA" id="ARBA00022475"/>
    </source>
</evidence>
<dbReference type="EMBL" id="CP015220">
    <property type="protein sequence ID" value="AMY24897.1"/>
    <property type="molecule type" value="Genomic_DNA"/>
</dbReference>
<keyword evidence="12 18" id="KW-0548">Nucleotidyltransferase</keyword>
<protein>
    <recommendedName>
        <fullName evidence="7 18">Phosphatidate cytidylyltransferase</fullName>
        <ecNumber evidence="6 18">2.7.7.41</ecNumber>
    </recommendedName>
</protein>
<dbReference type="GO" id="GO:0016024">
    <property type="term" value="P:CDP-diacylglycerol biosynthetic process"/>
    <property type="evidence" value="ECO:0007669"/>
    <property type="project" value="UniProtKB-UniPathway"/>
</dbReference>
<dbReference type="GO" id="GO:0005886">
    <property type="term" value="C:plasma membrane"/>
    <property type="evidence" value="ECO:0007669"/>
    <property type="project" value="UniProtKB-SubCell"/>
</dbReference>
<evidence type="ECO:0000256" key="13">
    <source>
        <dbReference type="ARBA" id="ARBA00022989"/>
    </source>
</evidence>
<dbReference type="GO" id="GO:0004605">
    <property type="term" value="F:phosphatidate cytidylyltransferase activity"/>
    <property type="evidence" value="ECO:0007669"/>
    <property type="project" value="UniProtKB-EC"/>
</dbReference>
<dbReference type="InterPro" id="IPR000374">
    <property type="entry name" value="PC_trans"/>
</dbReference>
<evidence type="ECO:0000313" key="21">
    <source>
        <dbReference type="EMBL" id="AMY24897.1"/>
    </source>
</evidence>
<feature type="transmembrane region" description="Helical" evidence="20">
    <location>
        <begin position="114"/>
        <end position="132"/>
    </location>
</feature>
<keyword evidence="10 18" id="KW-0808">Transferase</keyword>
<keyword evidence="14" id="KW-0443">Lipid metabolism</keyword>
<dbReference type="UniPathway" id="UPA00557">
    <property type="reaction ID" value="UER00614"/>
</dbReference>
<keyword evidence="17" id="KW-1208">Phospholipid metabolism</keyword>
<dbReference type="PATRIC" id="fig|1653479.3.peg.3661"/>
<evidence type="ECO:0000256" key="16">
    <source>
        <dbReference type="ARBA" id="ARBA00023209"/>
    </source>
</evidence>
<keyword evidence="13 20" id="KW-1133">Transmembrane helix</keyword>
<evidence type="ECO:0000256" key="14">
    <source>
        <dbReference type="ARBA" id="ARBA00023098"/>
    </source>
</evidence>
<evidence type="ECO:0000256" key="11">
    <source>
        <dbReference type="ARBA" id="ARBA00022692"/>
    </source>
</evidence>
<feature type="transmembrane region" description="Helical" evidence="20">
    <location>
        <begin position="144"/>
        <end position="169"/>
    </location>
</feature>
<feature type="transmembrane region" description="Helical" evidence="20">
    <location>
        <begin position="216"/>
        <end position="235"/>
    </location>
</feature>
<dbReference type="Proteomes" id="UP000076038">
    <property type="component" value="Chromosome"/>
</dbReference>
<evidence type="ECO:0000256" key="19">
    <source>
        <dbReference type="SAM" id="MobiDB-lite"/>
    </source>
</evidence>
<evidence type="ECO:0000256" key="6">
    <source>
        <dbReference type="ARBA" id="ARBA00012487"/>
    </source>
</evidence>
<keyword evidence="11 18" id="KW-0812">Transmembrane</keyword>
<keyword evidence="15 20" id="KW-0472">Membrane</keyword>
<dbReference type="PANTHER" id="PTHR46382:SF1">
    <property type="entry name" value="PHOSPHATIDATE CYTIDYLYLTRANSFERASE"/>
    <property type="match status" value="1"/>
</dbReference>
<evidence type="ECO:0000256" key="4">
    <source>
        <dbReference type="ARBA" id="ARBA00005189"/>
    </source>
</evidence>
<evidence type="ECO:0000256" key="17">
    <source>
        <dbReference type="ARBA" id="ARBA00023264"/>
    </source>
</evidence>
<accession>A0A260TGH8</accession>
<gene>
    <name evidence="21" type="primary">cdsA</name>
    <name evidence="21" type="ORF">A3Q41_03611</name>
</gene>
<evidence type="ECO:0000256" key="18">
    <source>
        <dbReference type="RuleBase" id="RU003938"/>
    </source>
</evidence>
<sequence length="304" mass="31472">MNIEELTTVVGPDRQEGSGTPAGSSGVAATKSAGKAGRNLPAAIGVGGSLGIGLILVLVFVPLVWIGVVAVALAVATYEVSKRLREGGVLVPRIPLILGGQAMIWLGWPFGAVGVLSAAVGTVVVCMVWLLLRQGFGTAPKNYLEELSVTVLVACWLPLLASFAVLMVLQDNGAGRILVFVIGVVCSDVGGYIAGVLFGKHPMAPAISPKKSWEGLVGSLIFCVIGCLLTVTLILEANSMIGVLLGVVLVVTGTLGDLIESQVKRDLRIKDMGSLLPGHGGIMDRLDSLLPSAFVAWLVFTVLL</sequence>
<evidence type="ECO:0000256" key="15">
    <source>
        <dbReference type="ARBA" id="ARBA00023136"/>
    </source>
</evidence>
<keyword evidence="9" id="KW-0444">Lipid biosynthesis</keyword>
<dbReference type="EC" id="2.7.7.41" evidence="6 18"/>
<reference evidence="21 22" key="1">
    <citation type="journal article" date="2016" name="Genome Announc.">
        <title>Complete Genome and Plasmid Sequences for Rhodococcus fascians D188 and Draft Sequences for Rhodococcus Isolates PBTS 1 and PBTS 2.</title>
        <authorList>
            <person name="Stamler R.A."/>
            <person name="Vereecke D."/>
            <person name="Zhang Y."/>
            <person name="Schilkey F."/>
            <person name="Devitt N."/>
            <person name="Randall J.J."/>
        </authorList>
    </citation>
    <scope>NUCLEOTIDE SEQUENCE [LARGE SCALE GENOMIC DNA]</scope>
    <source>
        <strain evidence="21 22">PBTS2</strain>
    </source>
</reference>
<feature type="transmembrane region" description="Helical" evidence="20">
    <location>
        <begin position="175"/>
        <end position="195"/>
    </location>
</feature>
<comment type="pathway">
    <text evidence="3 18">Phospholipid metabolism; CDP-diacylglycerol biosynthesis; CDP-diacylglycerol from sn-glycerol 3-phosphate: step 3/3.</text>
</comment>
<evidence type="ECO:0000256" key="12">
    <source>
        <dbReference type="ARBA" id="ARBA00022695"/>
    </source>
</evidence>
<dbReference type="Pfam" id="PF01148">
    <property type="entry name" value="CTP_transf_1"/>
    <property type="match status" value="1"/>
</dbReference>
<dbReference type="GeneID" id="93553769"/>
<organism evidence="21 22">
    <name type="scientific">Rhodococcoides fascians</name>
    <name type="common">Rhodococcus fascians</name>
    <dbReference type="NCBI Taxonomy" id="1828"/>
    <lineage>
        <taxon>Bacteria</taxon>
        <taxon>Bacillati</taxon>
        <taxon>Actinomycetota</taxon>
        <taxon>Actinomycetes</taxon>
        <taxon>Mycobacteriales</taxon>
        <taxon>Nocardiaceae</taxon>
        <taxon>Rhodococcoides</taxon>
    </lineage>
</organism>
<keyword evidence="16" id="KW-0594">Phospholipid biosynthesis</keyword>
<feature type="transmembrane region" description="Helical" evidence="20">
    <location>
        <begin position="241"/>
        <end position="259"/>
    </location>
</feature>
<evidence type="ECO:0000256" key="2">
    <source>
        <dbReference type="ARBA" id="ARBA00004651"/>
    </source>
</evidence>
<dbReference type="AlphaFoldDB" id="A0A143QR78"/>
<evidence type="ECO:0000256" key="7">
    <source>
        <dbReference type="ARBA" id="ARBA00019373"/>
    </source>
</evidence>
<feature type="transmembrane region" description="Helical" evidence="20">
    <location>
        <begin position="50"/>
        <end position="78"/>
    </location>
</feature>
<name>A0A143QR78_RHOFA</name>
<accession>A0A143QR78</accession>
<comment type="subcellular location">
    <subcellularLocation>
        <location evidence="2">Cell membrane</location>
        <topology evidence="2">Multi-pass membrane protein</topology>
    </subcellularLocation>
</comment>
<keyword evidence="8" id="KW-1003">Cell membrane</keyword>